<dbReference type="EMBL" id="AJWZ01011233">
    <property type="protein sequence ID" value="EKC45963.1"/>
    <property type="molecule type" value="Genomic_DNA"/>
</dbReference>
<accession>K1RKK6</accession>
<gene>
    <name evidence="1" type="ORF">OBE_16558</name>
</gene>
<organism evidence="1">
    <name type="scientific">human gut metagenome</name>
    <dbReference type="NCBI Taxonomy" id="408170"/>
    <lineage>
        <taxon>unclassified sequences</taxon>
        <taxon>metagenomes</taxon>
        <taxon>organismal metagenomes</taxon>
    </lineage>
</organism>
<proteinExistence type="predicted"/>
<evidence type="ECO:0000313" key="1">
    <source>
        <dbReference type="EMBL" id="EKC45963.1"/>
    </source>
</evidence>
<dbReference type="GO" id="GO:0030420">
    <property type="term" value="P:establishment of competence for transformation"/>
    <property type="evidence" value="ECO:0007669"/>
    <property type="project" value="InterPro"/>
</dbReference>
<comment type="caution">
    <text evidence="1">The sequence shown here is derived from an EMBL/GenBank/DDBJ whole genome shotgun (WGS) entry which is preliminary data.</text>
</comment>
<sequence>MKKEYEINEGTLAVLSVDNKTSKIMEDEQDYVVKQSSFDVMDHSCRYFGSSYEGRRQGAKEIIGANYKLPIIIEDGRNIVFFPTLAAEDNECMWIAVNKIKSYHPAEYNTTKIIFFNNVSLTVPLSYRSVQNQIFRATRLSYLLKTRKNDK</sequence>
<name>K1RKK6_9ZZZZ</name>
<protein>
    <submittedName>
        <fullName evidence="1">ComK</fullName>
    </submittedName>
</protein>
<dbReference type="AlphaFoldDB" id="K1RKK6"/>
<dbReference type="InterPro" id="IPR010461">
    <property type="entry name" value="ComK"/>
</dbReference>
<dbReference type="Pfam" id="PF06338">
    <property type="entry name" value="ComK"/>
    <property type="match status" value="1"/>
</dbReference>
<reference evidence="1" key="1">
    <citation type="journal article" date="2013" name="Environ. Microbiol.">
        <title>Microbiota from the distal guts of lean and obese adolescents exhibit partial functional redundancy besides clear differences in community structure.</title>
        <authorList>
            <person name="Ferrer M."/>
            <person name="Ruiz A."/>
            <person name="Lanza F."/>
            <person name="Haange S.B."/>
            <person name="Oberbach A."/>
            <person name="Till H."/>
            <person name="Bargiela R."/>
            <person name="Campoy C."/>
            <person name="Segura M.T."/>
            <person name="Richter M."/>
            <person name="von Bergen M."/>
            <person name="Seifert J."/>
            <person name="Suarez A."/>
        </authorList>
    </citation>
    <scope>NUCLEOTIDE SEQUENCE</scope>
</reference>